<evidence type="ECO:0000256" key="9">
    <source>
        <dbReference type="ARBA" id="ARBA00023002"/>
    </source>
</evidence>
<feature type="domain" description="Acyl-CoA oxidase C-terminal" evidence="17">
    <location>
        <begin position="506"/>
        <end position="682"/>
    </location>
</feature>
<dbReference type="InterPro" id="IPR006091">
    <property type="entry name" value="Acyl-CoA_Oxase/DH_mid-dom"/>
</dbReference>
<dbReference type="InterPro" id="IPR046373">
    <property type="entry name" value="Acyl-CoA_Oxase/DH_mid-dom_sf"/>
</dbReference>
<dbReference type="InterPro" id="IPR036250">
    <property type="entry name" value="AcylCo_DH-like_C"/>
</dbReference>
<gene>
    <name evidence="21" type="primary">POX1</name>
    <name evidence="21" type="ORF">EHS25_003881</name>
</gene>
<evidence type="ECO:0000256" key="2">
    <source>
        <dbReference type="ARBA" id="ARBA00001974"/>
    </source>
</evidence>
<keyword evidence="8" id="KW-0276">Fatty acid metabolism</keyword>
<dbReference type="PANTHER" id="PTHR10909">
    <property type="entry name" value="ELECTRON TRANSPORT OXIDOREDUCTASE"/>
    <property type="match status" value="1"/>
</dbReference>
<evidence type="ECO:0000256" key="12">
    <source>
        <dbReference type="ARBA" id="ARBA00063271"/>
    </source>
</evidence>
<evidence type="ECO:0000256" key="4">
    <source>
        <dbReference type="ARBA" id="ARBA00004846"/>
    </source>
</evidence>
<dbReference type="Pfam" id="PF22924">
    <property type="entry name" value="ACOX_C_alpha1"/>
    <property type="match status" value="1"/>
</dbReference>
<keyword evidence="6 13" id="KW-0285">Flavoprotein</keyword>
<dbReference type="Gene3D" id="1.20.140.10">
    <property type="entry name" value="Butyryl-CoA Dehydrogenase, subunit A, domain 3"/>
    <property type="match status" value="2"/>
</dbReference>
<evidence type="ECO:0000256" key="13">
    <source>
        <dbReference type="PIRNR" id="PIRNR000168"/>
    </source>
</evidence>
<comment type="subcellular location">
    <subcellularLocation>
        <location evidence="3">Peroxisome</location>
    </subcellularLocation>
</comment>
<dbReference type="Proteomes" id="UP000279259">
    <property type="component" value="Unassembled WGS sequence"/>
</dbReference>
<dbReference type="GO" id="GO:0071949">
    <property type="term" value="F:FAD binding"/>
    <property type="evidence" value="ECO:0007669"/>
    <property type="project" value="InterPro"/>
</dbReference>
<dbReference type="InterPro" id="IPR055060">
    <property type="entry name" value="ACOX_C_alpha1"/>
</dbReference>
<dbReference type="GO" id="GO:0003997">
    <property type="term" value="F:acyl-CoA oxidase activity"/>
    <property type="evidence" value="ECO:0007669"/>
    <property type="project" value="UniProtKB-EC"/>
</dbReference>
<keyword evidence="16" id="KW-0175">Coiled coil</keyword>
<dbReference type="PIRSF" id="PIRSF000168">
    <property type="entry name" value="Acyl-CoA_oxidase"/>
    <property type="match status" value="1"/>
</dbReference>
<evidence type="ECO:0000256" key="6">
    <source>
        <dbReference type="ARBA" id="ARBA00022630"/>
    </source>
</evidence>
<dbReference type="InterPro" id="IPR012258">
    <property type="entry name" value="Acyl-CoA_oxidase"/>
</dbReference>
<keyword evidence="9" id="KW-0560">Oxidoreductase</keyword>
<dbReference type="InterPro" id="IPR002655">
    <property type="entry name" value="Acyl-CoA_oxidase_C"/>
</dbReference>
<accession>A0A427Y3T5</accession>
<dbReference type="Pfam" id="PF02770">
    <property type="entry name" value="Acyl-CoA_dh_M"/>
    <property type="match status" value="1"/>
</dbReference>
<dbReference type="STRING" id="1890683.A0A427Y3T5"/>
<protein>
    <recommendedName>
        <fullName evidence="13">Acyl-coenzyme A oxidase</fullName>
    </recommendedName>
</protein>
<feature type="coiled-coil region" evidence="16">
    <location>
        <begin position="695"/>
        <end position="732"/>
    </location>
</feature>
<evidence type="ECO:0000259" key="20">
    <source>
        <dbReference type="Pfam" id="PF22924"/>
    </source>
</evidence>
<comment type="cofactor">
    <cofactor evidence="2">
        <name>FAD</name>
        <dbReference type="ChEBI" id="CHEBI:57692"/>
    </cofactor>
</comment>
<evidence type="ECO:0000256" key="16">
    <source>
        <dbReference type="SAM" id="Coils"/>
    </source>
</evidence>
<feature type="domain" description="Acyl-CoA oxidase/dehydrogenase middle" evidence="18">
    <location>
        <begin position="160"/>
        <end position="268"/>
    </location>
</feature>
<keyword evidence="10" id="KW-0443">Lipid metabolism</keyword>
<comment type="caution">
    <text evidence="21">The sequence shown here is derived from an EMBL/GenBank/DDBJ whole genome shotgun (WGS) entry which is preliminary data.</text>
</comment>
<evidence type="ECO:0000313" key="22">
    <source>
        <dbReference type="Proteomes" id="UP000279259"/>
    </source>
</evidence>
<dbReference type="SUPFAM" id="SSF47203">
    <property type="entry name" value="Acyl-CoA dehydrogenase C-terminal domain-like"/>
    <property type="match status" value="2"/>
</dbReference>
<dbReference type="PANTHER" id="PTHR10909:SF352">
    <property type="entry name" value="ACYL-COENZYME A OXIDASE-LIKE PROTEIN"/>
    <property type="match status" value="1"/>
</dbReference>
<feature type="binding site" evidence="15">
    <location>
        <position position="203"/>
    </location>
    <ligand>
        <name>FAD</name>
        <dbReference type="ChEBI" id="CHEBI:57692"/>
    </ligand>
</feature>
<dbReference type="InterPro" id="IPR037069">
    <property type="entry name" value="AcylCoA_DH/ox_N_sf"/>
</dbReference>
<evidence type="ECO:0000256" key="3">
    <source>
        <dbReference type="ARBA" id="ARBA00004275"/>
    </source>
</evidence>
<feature type="domain" description="Acyl-CoA oxidase C-alpha1" evidence="20">
    <location>
        <begin position="300"/>
        <end position="470"/>
    </location>
</feature>
<evidence type="ECO:0000259" key="18">
    <source>
        <dbReference type="Pfam" id="PF02770"/>
    </source>
</evidence>
<dbReference type="Pfam" id="PF14749">
    <property type="entry name" value="Acyl-CoA_ox_N"/>
    <property type="match status" value="1"/>
</dbReference>
<keyword evidence="11" id="KW-0576">Peroxisome</keyword>
<evidence type="ECO:0000256" key="7">
    <source>
        <dbReference type="ARBA" id="ARBA00022827"/>
    </source>
</evidence>
<dbReference type="FunFam" id="1.20.140.10:FF:000013">
    <property type="entry name" value="Acyl-coenzyme A oxidase"/>
    <property type="match status" value="1"/>
</dbReference>
<evidence type="ECO:0000256" key="14">
    <source>
        <dbReference type="PIRSR" id="PIRSR000168-1"/>
    </source>
</evidence>
<evidence type="ECO:0000259" key="17">
    <source>
        <dbReference type="Pfam" id="PF01756"/>
    </source>
</evidence>
<dbReference type="OrthoDB" id="538336at2759"/>
<dbReference type="Gene3D" id="1.10.540.10">
    <property type="entry name" value="Acyl-CoA dehydrogenase/oxidase, N-terminal domain"/>
    <property type="match status" value="1"/>
</dbReference>
<organism evidence="21 22">
    <name type="scientific">Saitozyma podzolica</name>
    <dbReference type="NCBI Taxonomy" id="1890683"/>
    <lineage>
        <taxon>Eukaryota</taxon>
        <taxon>Fungi</taxon>
        <taxon>Dikarya</taxon>
        <taxon>Basidiomycota</taxon>
        <taxon>Agaricomycotina</taxon>
        <taxon>Tremellomycetes</taxon>
        <taxon>Tremellales</taxon>
        <taxon>Trimorphomycetaceae</taxon>
        <taxon>Saitozyma</taxon>
    </lineage>
</organism>
<dbReference type="SUPFAM" id="SSF56645">
    <property type="entry name" value="Acyl-CoA dehydrogenase NM domain-like"/>
    <property type="match status" value="1"/>
</dbReference>
<evidence type="ECO:0000256" key="5">
    <source>
        <dbReference type="ARBA" id="ARBA00006288"/>
    </source>
</evidence>
<feature type="binding site" evidence="15">
    <location>
        <position position="164"/>
    </location>
    <ligand>
        <name>FAD</name>
        <dbReference type="ChEBI" id="CHEBI:57692"/>
    </ligand>
</feature>
<evidence type="ECO:0000256" key="10">
    <source>
        <dbReference type="ARBA" id="ARBA00023098"/>
    </source>
</evidence>
<proteinExistence type="inferred from homology"/>
<evidence type="ECO:0000256" key="11">
    <source>
        <dbReference type="ARBA" id="ARBA00023140"/>
    </source>
</evidence>
<comment type="catalytic activity">
    <reaction evidence="1">
        <text>a 2,3-saturated acyl-CoA + O2 = a (2E)-enoyl-CoA + H2O2</text>
        <dbReference type="Rhea" id="RHEA:38959"/>
        <dbReference type="ChEBI" id="CHEBI:15379"/>
        <dbReference type="ChEBI" id="CHEBI:16240"/>
        <dbReference type="ChEBI" id="CHEBI:58856"/>
        <dbReference type="ChEBI" id="CHEBI:65111"/>
        <dbReference type="EC" id="1.3.3.6"/>
    </reaction>
</comment>
<feature type="active site" description="Proton acceptor" evidence="14">
    <location>
        <position position="455"/>
    </location>
</feature>
<dbReference type="FunFam" id="2.40.110.10:FF:000003">
    <property type="entry name" value="Acyl-coenzyme A oxidase"/>
    <property type="match status" value="1"/>
</dbReference>
<keyword evidence="7 13" id="KW-0274">FAD</keyword>
<evidence type="ECO:0000256" key="15">
    <source>
        <dbReference type="PIRSR" id="PIRSR000168-2"/>
    </source>
</evidence>
<dbReference type="AlphaFoldDB" id="A0A427Y3T5"/>
<evidence type="ECO:0000256" key="1">
    <source>
        <dbReference type="ARBA" id="ARBA00001201"/>
    </source>
</evidence>
<dbReference type="GO" id="GO:0055088">
    <property type="term" value="P:lipid homeostasis"/>
    <property type="evidence" value="ECO:0007669"/>
    <property type="project" value="TreeGrafter"/>
</dbReference>
<evidence type="ECO:0000256" key="8">
    <source>
        <dbReference type="ARBA" id="ARBA00022832"/>
    </source>
</evidence>
<comment type="similarity">
    <text evidence="5 13">Belongs to the acyl-CoA oxidase family.</text>
</comment>
<dbReference type="Pfam" id="PF01756">
    <property type="entry name" value="ACOX"/>
    <property type="match status" value="1"/>
</dbReference>
<dbReference type="FunFam" id="1.20.140.10:FF:000015">
    <property type="entry name" value="Acyl-coenzyme A oxidase"/>
    <property type="match status" value="1"/>
</dbReference>
<reference evidence="21 22" key="1">
    <citation type="submission" date="2018-11" db="EMBL/GenBank/DDBJ databases">
        <title>Genome sequence of Saitozyma podzolica DSM 27192.</title>
        <authorList>
            <person name="Aliyu H."/>
            <person name="Gorte O."/>
            <person name="Ochsenreither K."/>
        </authorList>
    </citation>
    <scope>NUCLEOTIDE SEQUENCE [LARGE SCALE GENOMIC DNA]</scope>
    <source>
        <strain evidence="21 22">DSM 27192</strain>
    </source>
</reference>
<feature type="domain" description="Acyl-coenzyme A oxidase N-terminal" evidence="19">
    <location>
        <begin position="59"/>
        <end position="149"/>
    </location>
</feature>
<dbReference type="EMBL" id="RSCD01000019">
    <property type="protein sequence ID" value="RSH85740.1"/>
    <property type="molecule type" value="Genomic_DNA"/>
</dbReference>
<dbReference type="UniPathway" id="UPA00661"/>
<evidence type="ECO:0000259" key="19">
    <source>
        <dbReference type="Pfam" id="PF14749"/>
    </source>
</evidence>
<dbReference type="InterPro" id="IPR009100">
    <property type="entry name" value="AcylCoA_DH/oxidase_NM_dom_sf"/>
</dbReference>
<dbReference type="GO" id="GO:0005777">
    <property type="term" value="C:peroxisome"/>
    <property type="evidence" value="ECO:0007669"/>
    <property type="project" value="UniProtKB-SubCell"/>
</dbReference>
<name>A0A427Y3T5_9TREE</name>
<dbReference type="FunFam" id="1.10.540.10:FF:000018">
    <property type="entry name" value="Acyl-coenzyme A oxidase"/>
    <property type="match status" value="1"/>
</dbReference>
<evidence type="ECO:0000313" key="21">
    <source>
        <dbReference type="EMBL" id="RSH85740.1"/>
    </source>
</evidence>
<dbReference type="Gene3D" id="2.40.110.10">
    <property type="entry name" value="Butyryl-CoA Dehydrogenase, subunit A, domain 2"/>
    <property type="match status" value="1"/>
</dbReference>
<comment type="pathway">
    <text evidence="4">Lipid metabolism; peroxisomal fatty acid beta-oxidation.</text>
</comment>
<keyword evidence="22" id="KW-1185">Reference proteome</keyword>
<dbReference type="InterPro" id="IPR029320">
    <property type="entry name" value="Acyl-CoA_ox_N"/>
</dbReference>
<dbReference type="GO" id="GO:0033540">
    <property type="term" value="P:fatty acid beta-oxidation using acyl-CoA oxidase"/>
    <property type="evidence" value="ECO:0007669"/>
    <property type="project" value="UniProtKB-UniPathway"/>
</dbReference>
<sequence length="745" mass="82787">MAFPRPKPTTMETLAMERANPPFNVRKLSIKMHGSERSLILKEKFMAESGQRYGALHMLTPQIARHPAFKLSDIHDLSKDELRERTMEKFASMVYYVTNESLDTFSLRMQLIGIADPSFWTRFGVAYGLFLGALRSGATPNQLSYWMDRGVLGLNGVIGCFAMTELAHGSNVAGLETTATFDPASDDFVIHTPHLGATKWWIGGAASTATHAAVFAQMIVHGKRHGVKTFVVQLRDTKTFTLMPGVTIGDIGKKMGRDGIDNGYIQFTYVRVPRAHMLMKHTQVSRDGVVTEPPLAQLTYGALLGGRTSMVADSSNSAKKALTVAVRYAAVRRQFAQGKNQLETQLLDYPIHQRRLMPLVAQAVAMGFTALKLQHMYEDMTQSLDSLEPGDPNMDEILDKLKETHATSAGLKAFCTWACLDTIDKCRQSCGGHGYSVYSNFPLMYADFAVQCTWEGDNTILSLQAGRALVGAWGAATRKKRLAPGVAYLGIPNILSSKSDDSLSLRDVQTAWHCVAANVVKKAAEEYVSHLKSGKSKDEAMERCSQSRFIAAKLHTIGYIFGMYREAVEEMEEGQETAVLKKVCALYGLWQVEEQQGYFLKYGYFTPQQMDKVQVAVDDLCAEIRAVAVPLVDAFALSDHIINSPLGKFDGSVYESYFAQVQASNPTPKVHPYFDRLIKPLLERENALIEDTGAEMGLDDELEEMKAEREEAEKEKEKAKRVEAKVRKEEYARVLPGGKVDDDEE</sequence>
<comment type="subunit">
    <text evidence="12">Heteropentamer composed of five different subunits.</text>
</comment>
<dbReference type="GO" id="GO:0005504">
    <property type="term" value="F:fatty acid binding"/>
    <property type="evidence" value="ECO:0007669"/>
    <property type="project" value="TreeGrafter"/>
</dbReference>